<dbReference type="Gene3D" id="3.30.300.30">
    <property type="match status" value="1"/>
</dbReference>
<dbReference type="Pfam" id="PF00501">
    <property type="entry name" value="AMP-binding"/>
    <property type="match status" value="1"/>
</dbReference>
<dbReference type="InterPro" id="IPR025110">
    <property type="entry name" value="AMP-bd_C"/>
</dbReference>
<dbReference type="InterPro" id="IPR045851">
    <property type="entry name" value="AMP-bd_C_sf"/>
</dbReference>
<sequence length="504" mass="54221">MEVPLSPLLPIIARASTHAGRTAVSCAAQNTTYQQLLDQSEGLALRLLDGRDDLGEARVAFLVPPGAGYVASLWAIWRAGGVAAPLSLSATKHELEYTLTDAGVEAVVVADDLAERVAPLCERLGLRRLSPAAAESAIVGPAATLPTVATDRRAMILYTSGTTSRPKGVITTHACIQAQVESLIQAWRWSADDRIPLFLPLHHIHGIINILSCALWAGAQVEAFAWFIREAVLQRVAGGAYTLFMAVPTIYVKLIDWLENAPADQRDAVLGGFAGMRLMVSGSAALPSSVHAQWAELTGQPLLERYGMTEIGMALSNPYDGERRPGAVGRPLPGVEVRLQDESNVVVAQEGSPGEIHVRGPNVFREYWNRPEATAAAFVDGWFRTGDIAVVEDGYYRIMGRSSVDIIKSGGYKLSALEIEACLLNHPAIAECAVVGVPDDKWGERVAAAVVLVDGAELSLDSLREWSEQRISSYKVPRLLRGVDSLPRNAMGKVKKPAVVKLFG</sequence>
<dbReference type="GO" id="GO:0004467">
    <property type="term" value="F:long-chain fatty acid-CoA ligase activity"/>
    <property type="evidence" value="ECO:0007669"/>
    <property type="project" value="UniProtKB-EC"/>
</dbReference>
<dbReference type="PROSITE" id="PS00455">
    <property type="entry name" value="AMP_BINDING"/>
    <property type="match status" value="1"/>
</dbReference>
<dbReference type="SUPFAM" id="SSF56801">
    <property type="entry name" value="Acetyl-CoA synthetase-like"/>
    <property type="match status" value="1"/>
</dbReference>
<dbReference type="InterPro" id="IPR000873">
    <property type="entry name" value="AMP-dep_synth/lig_dom"/>
</dbReference>
<comment type="similarity">
    <text evidence="1">Belongs to the ATP-dependent AMP-binding enzyme family.</text>
</comment>
<evidence type="ECO:0000256" key="1">
    <source>
        <dbReference type="ARBA" id="ARBA00006432"/>
    </source>
</evidence>
<dbReference type="CDD" id="cd05941">
    <property type="entry name" value="MCS"/>
    <property type="match status" value="1"/>
</dbReference>
<feature type="domain" description="AMP-binding enzyme C-terminal" evidence="3">
    <location>
        <begin position="418"/>
        <end position="493"/>
    </location>
</feature>
<keyword evidence="5" id="KW-1185">Reference proteome</keyword>
<evidence type="ECO:0000259" key="2">
    <source>
        <dbReference type="Pfam" id="PF00501"/>
    </source>
</evidence>
<dbReference type="InterPro" id="IPR020845">
    <property type="entry name" value="AMP-binding_CS"/>
</dbReference>
<reference evidence="4 5" key="1">
    <citation type="submission" date="2019-02" db="EMBL/GenBank/DDBJ databases">
        <title>Deep-cultivation of Planctomycetes and their phenomic and genomic characterization uncovers novel biology.</title>
        <authorList>
            <person name="Wiegand S."/>
            <person name="Jogler M."/>
            <person name="Boedeker C."/>
            <person name="Pinto D."/>
            <person name="Vollmers J."/>
            <person name="Rivas-Marin E."/>
            <person name="Kohn T."/>
            <person name="Peeters S.H."/>
            <person name="Heuer A."/>
            <person name="Rast P."/>
            <person name="Oberbeckmann S."/>
            <person name="Bunk B."/>
            <person name="Jeske O."/>
            <person name="Meyerdierks A."/>
            <person name="Storesund J.E."/>
            <person name="Kallscheuer N."/>
            <person name="Luecker S."/>
            <person name="Lage O.M."/>
            <person name="Pohl T."/>
            <person name="Merkel B.J."/>
            <person name="Hornburger P."/>
            <person name="Mueller R.-W."/>
            <person name="Bruemmer F."/>
            <person name="Labrenz M."/>
            <person name="Spormann A.M."/>
            <person name="Op Den Camp H."/>
            <person name="Overmann J."/>
            <person name="Amann R."/>
            <person name="Jetten M.S.M."/>
            <person name="Mascher T."/>
            <person name="Medema M.H."/>
            <person name="Devos D.P."/>
            <person name="Kaster A.-K."/>
            <person name="Ovreas L."/>
            <person name="Rohde M."/>
            <person name="Galperin M.Y."/>
            <person name="Jogler C."/>
        </authorList>
    </citation>
    <scope>NUCLEOTIDE SEQUENCE [LARGE SCALE GENOMIC DNA]</scope>
    <source>
        <strain evidence="4 5">Pla123a</strain>
    </source>
</reference>
<dbReference type="GO" id="GO:0031956">
    <property type="term" value="F:medium-chain fatty acid-CoA ligase activity"/>
    <property type="evidence" value="ECO:0007669"/>
    <property type="project" value="TreeGrafter"/>
</dbReference>
<dbReference type="AlphaFoldDB" id="A0A5C5YTK9"/>
<feature type="domain" description="AMP-dependent synthetase/ligase" evidence="2">
    <location>
        <begin position="14"/>
        <end position="368"/>
    </location>
</feature>
<dbReference type="Proteomes" id="UP000318478">
    <property type="component" value="Unassembled WGS sequence"/>
</dbReference>
<accession>A0A5C5YTK9</accession>
<evidence type="ECO:0000313" key="4">
    <source>
        <dbReference type="EMBL" id="TWT78130.1"/>
    </source>
</evidence>
<organism evidence="4 5">
    <name type="scientific">Posidoniimonas polymericola</name>
    <dbReference type="NCBI Taxonomy" id="2528002"/>
    <lineage>
        <taxon>Bacteria</taxon>
        <taxon>Pseudomonadati</taxon>
        <taxon>Planctomycetota</taxon>
        <taxon>Planctomycetia</taxon>
        <taxon>Pirellulales</taxon>
        <taxon>Lacipirellulaceae</taxon>
        <taxon>Posidoniimonas</taxon>
    </lineage>
</organism>
<proteinExistence type="inferred from homology"/>
<dbReference type="Pfam" id="PF13193">
    <property type="entry name" value="AMP-binding_C"/>
    <property type="match status" value="1"/>
</dbReference>
<evidence type="ECO:0000259" key="3">
    <source>
        <dbReference type="Pfam" id="PF13193"/>
    </source>
</evidence>
<gene>
    <name evidence="4" type="primary">lcfB_1</name>
    <name evidence="4" type="ORF">Pla123a_09200</name>
</gene>
<name>A0A5C5YTK9_9BACT</name>
<dbReference type="PANTHER" id="PTHR43201:SF8">
    <property type="entry name" value="ACYL-COA SYNTHETASE FAMILY MEMBER 3"/>
    <property type="match status" value="1"/>
</dbReference>
<dbReference type="RefSeq" id="WP_197527674.1">
    <property type="nucleotide sequence ID" value="NZ_SJPO01000002.1"/>
</dbReference>
<dbReference type="Gene3D" id="3.40.50.12780">
    <property type="entry name" value="N-terminal domain of ligase-like"/>
    <property type="match status" value="1"/>
</dbReference>
<dbReference type="EC" id="6.2.1.3" evidence="4"/>
<dbReference type="InterPro" id="IPR042099">
    <property type="entry name" value="ANL_N_sf"/>
</dbReference>
<evidence type="ECO:0000313" key="5">
    <source>
        <dbReference type="Proteomes" id="UP000318478"/>
    </source>
</evidence>
<comment type="caution">
    <text evidence="4">The sequence shown here is derived from an EMBL/GenBank/DDBJ whole genome shotgun (WGS) entry which is preliminary data.</text>
</comment>
<keyword evidence="4" id="KW-0436">Ligase</keyword>
<protein>
    <submittedName>
        <fullName evidence="4">Long-chain-fatty-acid--CoA ligase</fullName>
        <ecNumber evidence="4">6.2.1.3</ecNumber>
    </submittedName>
</protein>
<dbReference type="EMBL" id="SJPO01000002">
    <property type="protein sequence ID" value="TWT78130.1"/>
    <property type="molecule type" value="Genomic_DNA"/>
</dbReference>
<dbReference type="PANTHER" id="PTHR43201">
    <property type="entry name" value="ACYL-COA SYNTHETASE"/>
    <property type="match status" value="1"/>
</dbReference>